<dbReference type="RefSeq" id="WP_176943221.1">
    <property type="nucleotide sequence ID" value="NZ_JABZEC010000008.1"/>
</dbReference>
<evidence type="ECO:0000313" key="3">
    <source>
        <dbReference type="Proteomes" id="UP000563523"/>
    </source>
</evidence>
<dbReference type="AlphaFoldDB" id="A0A850R955"/>
<evidence type="ECO:0000259" key="1">
    <source>
        <dbReference type="Pfam" id="PF01979"/>
    </source>
</evidence>
<dbReference type="EMBL" id="JABZEC010000008">
    <property type="protein sequence ID" value="NVY97055.1"/>
    <property type="molecule type" value="Genomic_DNA"/>
</dbReference>
<evidence type="ECO:0000313" key="2">
    <source>
        <dbReference type="EMBL" id="NVY97055.1"/>
    </source>
</evidence>
<dbReference type="InterPro" id="IPR057744">
    <property type="entry name" value="OTAase-like"/>
</dbReference>
<dbReference type="GO" id="GO:0016810">
    <property type="term" value="F:hydrolase activity, acting on carbon-nitrogen (but not peptide) bonds"/>
    <property type="evidence" value="ECO:0007669"/>
    <property type="project" value="InterPro"/>
</dbReference>
<organism evidence="2 3">
    <name type="scientific">Bombilactobacillus apium</name>
    <dbReference type="NCBI Taxonomy" id="2675299"/>
    <lineage>
        <taxon>Bacteria</taxon>
        <taxon>Bacillati</taxon>
        <taxon>Bacillota</taxon>
        <taxon>Bacilli</taxon>
        <taxon>Lactobacillales</taxon>
        <taxon>Lactobacillaceae</taxon>
        <taxon>Bombilactobacillus</taxon>
    </lineage>
</organism>
<gene>
    <name evidence="2" type="ORF">HU830_07960</name>
</gene>
<dbReference type="Pfam" id="PF01979">
    <property type="entry name" value="Amidohydro_1"/>
    <property type="match status" value="1"/>
</dbReference>
<dbReference type="PANTHER" id="PTHR43135">
    <property type="entry name" value="ALPHA-D-RIBOSE 1-METHYLPHOSPHONATE 5-TRIPHOSPHATE DIPHOSPHATASE"/>
    <property type="match status" value="1"/>
</dbReference>
<dbReference type="InterPro" id="IPR051781">
    <property type="entry name" value="Metallo-dep_Hydrolase"/>
</dbReference>
<reference evidence="2 3" key="1">
    <citation type="submission" date="2020-06" db="EMBL/GenBank/DDBJ databases">
        <authorList>
            <person name="Kang J."/>
        </authorList>
    </citation>
    <scope>NUCLEOTIDE SEQUENCE [LARGE SCALE GENOMIC DNA]</scope>
    <source>
        <strain evidence="2 3">DCY120</strain>
    </source>
</reference>
<protein>
    <submittedName>
        <fullName evidence="2">Amidohydrolase family protein</fullName>
    </submittedName>
</protein>
<dbReference type="SUPFAM" id="SSF51338">
    <property type="entry name" value="Composite domain of metallo-dependent hydrolases"/>
    <property type="match status" value="1"/>
</dbReference>
<keyword evidence="2" id="KW-0378">Hydrolase</keyword>
<dbReference type="Proteomes" id="UP000563523">
    <property type="component" value="Unassembled WGS sequence"/>
</dbReference>
<dbReference type="SUPFAM" id="SSF51556">
    <property type="entry name" value="Metallo-dependent hydrolases"/>
    <property type="match status" value="1"/>
</dbReference>
<name>A0A850R955_9LACO</name>
<dbReference type="InterPro" id="IPR032466">
    <property type="entry name" value="Metal_Hydrolase"/>
</dbReference>
<dbReference type="CDD" id="cd01299">
    <property type="entry name" value="Met_dep_hydrolase_A"/>
    <property type="match status" value="1"/>
</dbReference>
<dbReference type="Gene3D" id="3.20.20.140">
    <property type="entry name" value="Metal-dependent hydrolases"/>
    <property type="match status" value="1"/>
</dbReference>
<accession>A0A850R955</accession>
<dbReference type="InterPro" id="IPR006680">
    <property type="entry name" value="Amidohydro-rel"/>
</dbReference>
<dbReference type="InterPro" id="IPR011059">
    <property type="entry name" value="Metal-dep_hydrolase_composite"/>
</dbReference>
<sequence length="400" mass="43336">MTVIKYQNVHVYQHQTQNFTSPTEIVVDTNTGRIIDSATAKVEETVDFAGKYMMPGLMNAHTHITNSPLAWSSKATASQTKSREFCTAAAMQNLQDLLANGVTYIRNVGASYDIDIPLKVMQQQGFITGPHIMTSGRAFTITGGHGADSGREVDGIDEVTKGVRQALKIGVDNIKLMVTGGVLRNGETPDDIQFNAVEVQAAVEEAHHKNKTVAVHAQGGAGVKEAVRCDVDTVEHAFEVDDETIQLMKDHQTFIVPTMNAMYAIYRYGEGTVPDWARQKVIVNIKKHFASITKAAAAGIPIAMGTDAGTPYNGFQTESAYELELYVTKAAMTPAQAIDSATINCARALHVAEDYGSIEVGKKADFLVMAANPVEDIRILQEEKAVYQAGVCVHSCPDQN</sequence>
<proteinExistence type="predicted"/>
<feature type="domain" description="Amidohydrolase-related" evidence="1">
    <location>
        <begin position="52"/>
        <end position="385"/>
    </location>
</feature>
<dbReference type="PANTHER" id="PTHR43135:SF3">
    <property type="entry name" value="ALPHA-D-RIBOSE 1-METHYLPHOSPHONATE 5-TRIPHOSPHATE DIPHOSPHATASE"/>
    <property type="match status" value="1"/>
</dbReference>
<dbReference type="Gene3D" id="2.30.40.10">
    <property type="entry name" value="Urease, subunit C, domain 1"/>
    <property type="match status" value="1"/>
</dbReference>
<comment type="caution">
    <text evidence="2">The sequence shown here is derived from an EMBL/GenBank/DDBJ whole genome shotgun (WGS) entry which is preliminary data.</text>
</comment>
<keyword evidence="3" id="KW-1185">Reference proteome</keyword>